<keyword evidence="2" id="KW-1185">Reference proteome</keyword>
<dbReference type="InterPro" id="IPR003719">
    <property type="entry name" value="Phenazine_PhzF-like"/>
</dbReference>
<dbReference type="NCBIfam" id="TIGR00654">
    <property type="entry name" value="PhzF_family"/>
    <property type="match status" value="1"/>
</dbReference>
<proteinExistence type="predicted"/>
<evidence type="ECO:0000313" key="1">
    <source>
        <dbReference type="EMBL" id="NOU75119.1"/>
    </source>
</evidence>
<sequence>MQPLSFSIVDVFAEHKYEGNQLAVFRHAAHLSTEEMLAITREMNFSETTFILSEEPVNGGYDVRIFTPKEEVKFAGHPTLGTAYIIQKDIIGHPVQQILLNLKIGQIPVTFDEKNPGMAWMQQKPPVFGEIIDLETIGAVLGIPASSIDPRYPIQEVSTGLPALIVPLKSLKDVQRCKVNRDLYFQLIEPLSAKMILVFCPETYQAGNSLNARVFGDYYGAPEDPATGSANGDLAGYLVKYRYFGNESIDISVEQGFEIMRPSILYHRASQKDDLISIQIGGKTIYTAKGEWV</sequence>
<dbReference type="Gene3D" id="3.10.310.10">
    <property type="entry name" value="Diaminopimelate Epimerase, Chain A, domain 1"/>
    <property type="match status" value="2"/>
</dbReference>
<dbReference type="PANTHER" id="PTHR13774:SF32">
    <property type="entry name" value="ANTISENSE-ENHANCING SEQUENCE 1"/>
    <property type="match status" value="1"/>
</dbReference>
<accession>A0ABX1Y3E3</accession>
<dbReference type="Proteomes" id="UP000616779">
    <property type="component" value="Unassembled WGS sequence"/>
</dbReference>
<comment type="caution">
    <text evidence="1">The sequence shown here is derived from an EMBL/GenBank/DDBJ whole genome shotgun (WGS) entry which is preliminary data.</text>
</comment>
<reference evidence="1 2" key="1">
    <citation type="submission" date="2019-10" db="EMBL/GenBank/DDBJ databases">
        <title>Description of Paenibacillus terrestris sp. nov.</title>
        <authorList>
            <person name="Carlier A."/>
            <person name="Qi S."/>
        </authorList>
    </citation>
    <scope>NUCLEOTIDE SEQUENCE [LARGE SCALE GENOMIC DNA]</scope>
    <source>
        <strain evidence="1 2">LMG 31458</strain>
    </source>
</reference>
<name>A0ABX1Y3E3_9BACL</name>
<dbReference type="Pfam" id="PF02567">
    <property type="entry name" value="PhzC-PhzF"/>
    <property type="match status" value="1"/>
</dbReference>
<evidence type="ECO:0000313" key="2">
    <source>
        <dbReference type="Proteomes" id="UP000616779"/>
    </source>
</evidence>
<keyword evidence="1" id="KW-0413">Isomerase</keyword>
<dbReference type="GO" id="GO:0016853">
    <property type="term" value="F:isomerase activity"/>
    <property type="evidence" value="ECO:0007669"/>
    <property type="project" value="UniProtKB-KW"/>
</dbReference>
<organism evidence="1 2">
    <name type="scientific">Paenibacillus phytorum</name>
    <dbReference type="NCBI Taxonomy" id="2654977"/>
    <lineage>
        <taxon>Bacteria</taxon>
        <taxon>Bacillati</taxon>
        <taxon>Bacillota</taxon>
        <taxon>Bacilli</taxon>
        <taxon>Bacillales</taxon>
        <taxon>Paenibacillaceae</taxon>
        <taxon>Paenibacillus</taxon>
    </lineage>
</organism>
<dbReference type="PIRSF" id="PIRSF016184">
    <property type="entry name" value="PhzC_PhzF"/>
    <property type="match status" value="1"/>
</dbReference>
<dbReference type="PANTHER" id="PTHR13774">
    <property type="entry name" value="PHENAZINE BIOSYNTHESIS PROTEIN"/>
    <property type="match status" value="1"/>
</dbReference>
<dbReference type="EMBL" id="WHOA01000197">
    <property type="protein sequence ID" value="NOU75119.1"/>
    <property type="molecule type" value="Genomic_DNA"/>
</dbReference>
<dbReference type="SUPFAM" id="SSF54506">
    <property type="entry name" value="Diaminopimelate epimerase-like"/>
    <property type="match status" value="1"/>
</dbReference>
<protein>
    <submittedName>
        <fullName evidence="1">PhzF family phenazine biosynthesis isomerase</fullName>
    </submittedName>
</protein>
<gene>
    <name evidence="1" type="ORF">GC098_27665</name>
</gene>
<dbReference type="RefSeq" id="WP_171646563.1">
    <property type="nucleotide sequence ID" value="NZ_WHOA01000197.1"/>
</dbReference>